<dbReference type="EMBL" id="BOOQ01000054">
    <property type="protein sequence ID" value="GII50635.1"/>
    <property type="molecule type" value="Genomic_DNA"/>
</dbReference>
<dbReference type="PANTHER" id="PTHR11811">
    <property type="entry name" value="6-PHOSPHOGLUCONATE DEHYDROGENASE"/>
    <property type="match status" value="1"/>
</dbReference>
<evidence type="ECO:0000259" key="1">
    <source>
        <dbReference type="Pfam" id="PF03446"/>
    </source>
</evidence>
<dbReference type="AlphaFoldDB" id="A0A8J3UTX0"/>
<dbReference type="Gene3D" id="3.30.390.30">
    <property type="match status" value="1"/>
</dbReference>
<dbReference type="InterPro" id="IPR036291">
    <property type="entry name" value="NAD(P)-bd_dom_sf"/>
</dbReference>
<dbReference type="InterPro" id="IPR006115">
    <property type="entry name" value="6PGDH_NADP-bd"/>
</dbReference>
<dbReference type="Pfam" id="PF03446">
    <property type="entry name" value="NAD_binding_2"/>
    <property type="match status" value="1"/>
</dbReference>
<dbReference type="InterPro" id="IPR006183">
    <property type="entry name" value="Pgluconate_DH"/>
</dbReference>
<dbReference type="SUPFAM" id="SSF55424">
    <property type="entry name" value="FAD/NAD-linked reductases, dimerisation (C-terminal) domain"/>
    <property type="match status" value="1"/>
</dbReference>
<dbReference type="GO" id="GO:0004616">
    <property type="term" value="F:phosphogluconate dehydrogenase (decarboxylating) activity"/>
    <property type="evidence" value="ECO:0007669"/>
    <property type="project" value="InterPro"/>
</dbReference>
<dbReference type="Proteomes" id="UP000644610">
    <property type="component" value="Unassembled WGS sequence"/>
</dbReference>
<dbReference type="Gene3D" id="3.40.50.720">
    <property type="entry name" value="NAD(P)-binding Rossmann-like Domain"/>
    <property type="match status" value="1"/>
</dbReference>
<evidence type="ECO:0000313" key="2">
    <source>
        <dbReference type="EMBL" id="GII50635.1"/>
    </source>
</evidence>
<dbReference type="RefSeq" id="WP_275415324.1">
    <property type="nucleotide sequence ID" value="NZ_BAAAKY010000017.1"/>
</dbReference>
<dbReference type="GO" id="GO:0050661">
    <property type="term" value="F:NADP binding"/>
    <property type="evidence" value="ECO:0007669"/>
    <property type="project" value="InterPro"/>
</dbReference>
<proteinExistence type="predicted"/>
<reference evidence="2" key="1">
    <citation type="submission" date="2021-01" db="EMBL/GenBank/DDBJ databases">
        <title>Whole genome shotgun sequence of Planotetraspora silvatica NBRC 100141.</title>
        <authorList>
            <person name="Komaki H."/>
            <person name="Tamura T."/>
        </authorList>
    </citation>
    <scope>NUCLEOTIDE SEQUENCE</scope>
    <source>
        <strain evidence="2">NBRC 100141</strain>
    </source>
</reference>
<name>A0A8J3UTX0_9ACTN</name>
<evidence type="ECO:0000313" key="3">
    <source>
        <dbReference type="Proteomes" id="UP000644610"/>
    </source>
</evidence>
<sequence length="207" mass="22585">MGANLVRRLMRDGHRCVGYARTESTVQQLAGEGMVGAASLADLVAKLDRPRVVWLMVPAAAVQPTLDQLVGLLDPDDVVIDGGNSYYRDDIARAEQLATHQIHKVSMVGRTESRARADGVTVRIVEYDIGKAMVRRVGYTGRANLVVDAGRRALLGATCVDSDVADLQHSATIAVNAEVPLDRLWHAVPPFPTVSEFWLRLLEQYGL</sequence>
<dbReference type="SUPFAM" id="SSF51735">
    <property type="entry name" value="NAD(P)-binding Rossmann-fold domains"/>
    <property type="match status" value="1"/>
</dbReference>
<accession>A0A8J3UTX0</accession>
<protein>
    <recommendedName>
        <fullName evidence="1">6-phosphogluconate dehydrogenase NADP-binding domain-containing protein</fullName>
    </recommendedName>
</protein>
<gene>
    <name evidence="2" type="ORF">Psi02_70590</name>
</gene>
<dbReference type="InterPro" id="IPR016156">
    <property type="entry name" value="FAD/NAD-linked_Rdtase_dimer_sf"/>
</dbReference>
<organism evidence="2 3">
    <name type="scientific">Planotetraspora silvatica</name>
    <dbReference type="NCBI Taxonomy" id="234614"/>
    <lineage>
        <taxon>Bacteria</taxon>
        <taxon>Bacillati</taxon>
        <taxon>Actinomycetota</taxon>
        <taxon>Actinomycetes</taxon>
        <taxon>Streptosporangiales</taxon>
        <taxon>Streptosporangiaceae</taxon>
        <taxon>Planotetraspora</taxon>
    </lineage>
</organism>
<feature type="domain" description="6-phosphogluconate dehydrogenase NADP-binding" evidence="1">
    <location>
        <begin position="1"/>
        <end position="107"/>
    </location>
</feature>
<keyword evidence="3" id="KW-1185">Reference proteome</keyword>
<comment type="caution">
    <text evidence="2">The sequence shown here is derived from an EMBL/GenBank/DDBJ whole genome shotgun (WGS) entry which is preliminary data.</text>
</comment>